<organism evidence="1 2">
    <name type="scientific">Symbiodinium pilosum</name>
    <name type="common">Dinoflagellate</name>
    <dbReference type="NCBI Taxonomy" id="2952"/>
    <lineage>
        <taxon>Eukaryota</taxon>
        <taxon>Sar</taxon>
        <taxon>Alveolata</taxon>
        <taxon>Dinophyceae</taxon>
        <taxon>Suessiales</taxon>
        <taxon>Symbiodiniaceae</taxon>
        <taxon>Symbiodinium</taxon>
    </lineage>
</organism>
<proteinExistence type="predicted"/>
<reference evidence="1" key="1">
    <citation type="submission" date="2021-02" db="EMBL/GenBank/DDBJ databases">
        <authorList>
            <person name="Dougan E. K."/>
            <person name="Rhodes N."/>
            <person name="Thang M."/>
            <person name="Chan C."/>
        </authorList>
    </citation>
    <scope>NUCLEOTIDE SEQUENCE</scope>
</reference>
<keyword evidence="2" id="KW-1185">Reference proteome</keyword>
<accession>A0A812NXU5</accession>
<name>A0A812NXU5_SYMPI</name>
<protein>
    <submittedName>
        <fullName evidence="1">Uncharacterized protein</fullName>
    </submittedName>
</protein>
<sequence>MAVTPEQQREYLRTNLDSDFLYLLEEHGVDLALQYQVGQRYKAIKTFAVFADDRSAVRAAITADFSIRPDTAADRARIACLVTAWEAAKLIREEEAKLKAEAKVLGMQKPLASSDRAAMRIALESVKGYAVSESEEPAAEYLAHKLEQIENGEPTGSYLDEVISRKEAGALQLQTSLDNQGRLRITRQKPKGKLPQSTEELRAKIRLEAATWIMLLAKCKGRVYLRGLELSSFDRYLEYLLGDRSPYLASPLEYEVFIYSRGGDR</sequence>
<dbReference type="Proteomes" id="UP000649617">
    <property type="component" value="Unassembled WGS sequence"/>
</dbReference>
<evidence type="ECO:0000313" key="1">
    <source>
        <dbReference type="EMBL" id="CAE7336447.1"/>
    </source>
</evidence>
<comment type="caution">
    <text evidence="1">The sequence shown here is derived from an EMBL/GenBank/DDBJ whole genome shotgun (WGS) entry which is preliminary data.</text>
</comment>
<dbReference type="AlphaFoldDB" id="A0A812NXU5"/>
<dbReference type="EMBL" id="CAJNIZ010012665">
    <property type="protein sequence ID" value="CAE7336447.1"/>
    <property type="molecule type" value="Genomic_DNA"/>
</dbReference>
<gene>
    <name evidence="1" type="ORF">SPIL2461_LOCUS7876</name>
</gene>
<feature type="non-terminal residue" evidence="1">
    <location>
        <position position="1"/>
    </location>
</feature>
<evidence type="ECO:0000313" key="2">
    <source>
        <dbReference type="Proteomes" id="UP000649617"/>
    </source>
</evidence>
<dbReference type="OrthoDB" id="441656at2759"/>